<dbReference type="OrthoDB" id="5605718at2"/>
<name>A0A097EN56_9GAMM</name>
<dbReference type="RefSeq" id="WP_040008311.1">
    <property type="nucleotide sequence ID" value="NZ_CP009574.1"/>
</dbReference>
<evidence type="ECO:0000313" key="2">
    <source>
        <dbReference type="Proteomes" id="UP000029672"/>
    </source>
</evidence>
<evidence type="ECO:0000313" key="1">
    <source>
        <dbReference type="EMBL" id="AIT08996.1"/>
    </source>
</evidence>
<gene>
    <name evidence="1" type="ORF">LO80_02715</name>
</gene>
<dbReference type="Proteomes" id="UP000029672">
    <property type="component" value="Chromosome"/>
</dbReference>
<dbReference type="AlphaFoldDB" id="A0A097EN56"/>
<proteinExistence type="predicted"/>
<dbReference type="HOGENOM" id="CLU_1259890_0_0_6"/>
<dbReference type="KEGG" id="frf:LO80_02715"/>
<protein>
    <submittedName>
        <fullName evidence="1">Uncharacterized protein</fullName>
    </submittedName>
</protein>
<sequence length="236" mass="27014">MRQQILLTWGILVSTLSLSYAKEDVFKGSDLISTDVGAVYTYTSPNTKYPEARKYDRFVKSCNENKTQCTYQLRNYDSEGKPSGYSEYTYVIKDGAVYQTNSMKVKDSDGKIRTMKLGDSELQEPPLFPKKIELNKVESSSNSYDGYTVNEKSKYTKLIPKIDINGNTYNSCVQFELENNVDYKDQPDRNTKYNSISIYCKGIGEVYTKYSMLNNKDEYLNGQKDIVSSLYSITSK</sequence>
<keyword evidence="2" id="KW-1185">Reference proteome</keyword>
<accession>A0A097EN56</accession>
<organism evidence="1 2">
    <name type="scientific">Candidatus Francisella endociliophora</name>
    <dbReference type="NCBI Taxonomy" id="653937"/>
    <lineage>
        <taxon>Bacteria</taxon>
        <taxon>Pseudomonadati</taxon>
        <taxon>Pseudomonadota</taxon>
        <taxon>Gammaproteobacteria</taxon>
        <taxon>Thiotrichales</taxon>
        <taxon>Francisellaceae</taxon>
        <taxon>Francisella</taxon>
    </lineage>
</organism>
<dbReference type="EMBL" id="CP009574">
    <property type="protein sequence ID" value="AIT08996.1"/>
    <property type="molecule type" value="Genomic_DNA"/>
</dbReference>
<reference evidence="1 2" key="1">
    <citation type="submission" date="2014-10" db="EMBL/GenBank/DDBJ databases">
        <title>Whole genome sequence of Francisella endociliophora strain FSC1006, isolated from a laboratory culture of the marine ciliate Euplotes raikovi.</title>
        <authorList>
            <person name="Granberg M."/>
            <person name="Backman S."/>
            <person name="Lundmark E."/>
            <person name="Nilsson E."/>
            <person name="Karlsson E."/>
            <person name="Thelaus J."/>
            <person name="Ohrman C."/>
            <person name="Larkeryd A."/>
            <person name="Stenberg P."/>
        </authorList>
    </citation>
    <scope>NUCLEOTIDE SEQUENCE [LARGE SCALE GENOMIC DNA]</scope>
    <source>
        <strain evidence="1 2">FSC1006</strain>
    </source>
</reference>
<dbReference type="STRING" id="1547445.LO80_02715"/>